<organism evidence="1">
    <name type="scientific">Mycolicibacterium sp. CBMA 213</name>
    <dbReference type="NCBI Taxonomy" id="1968788"/>
    <lineage>
        <taxon>Bacteria</taxon>
        <taxon>Bacillati</taxon>
        <taxon>Actinomycetota</taxon>
        <taxon>Actinomycetes</taxon>
        <taxon>Mycobacteriales</taxon>
        <taxon>Mycobacteriaceae</taxon>
        <taxon>Mycolicibacterium</taxon>
    </lineage>
</organism>
<geneLocation type="plasmid" evidence="1">
    <name>pCBMA213_1</name>
</geneLocation>
<name>A0A343VQY3_9MYCO</name>
<keyword evidence="1" id="KW-0614">Plasmid</keyword>
<gene>
    <name evidence="1" type="ORF">B5P44_p00012</name>
</gene>
<evidence type="ECO:0000313" key="1">
    <source>
        <dbReference type="EMBL" id="AVN58307.1"/>
    </source>
</evidence>
<reference evidence="1" key="1">
    <citation type="journal article" date="2018" name="Front. Microbiol.">
        <title>Beyond the Limits: tRNA Array Units in Mycobacterium Genomes.</title>
        <authorList>
            <person name="Morgado S.M."/>
            <person name="Vicente A.C."/>
        </authorList>
    </citation>
    <scope>NUCLEOTIDE SEQUENCE</scope>
    <source>
        <strain evidence="1">CBMA 213</strain>
        <plasmid evidence="1">pCBMA213_1</plasmid>
    </source>
</reference>
<dbReference type="EMBL" id="MF600313">
    <property type="protein sequence ID" value="AVN58307.1"/>
    <property type="molecule type" value="Genomic_DNA"/>
</dbReference>
<protein>
    <submittedName>
        <fullName evidence="1">Uncharacterized protein</fullName>
    </submittedName>
</protein>
<accession>A0A343VQY3</accession>
<proteinExistence type="predicted"/>
<dbReference type="AlphaFoldDB" id="A0A343VQY3"/>
<sequence length="70" mass="7732">MGYFRLATNETAPWDWELPRSSGGATTYALGLLTENGDGTVLHGEAHEVLAYVDRLHAHVHQQLDAVSQR</sequence>
<dbReference type="RefSeq" id="WP_172692644.1">
    <property type="nucleotide sequence ID" value="NZ_MF600313.1"/>
</dbReference>